<protein>
    <submittedName>
        <fullName evidence="1">Uncharacterized protein</fullName>
    </submittedName>
</protein>
<proteinExistence type="predicted"/>
<reference evidence="2" key="1">
    <citation type="submission" date="2012-11" db="EMBL/GenBank/DDBJ databases">
        <authorList>
            <person name="Lucero-Rivera Y.E."/>
            <person name="Tovar-Ramirez D."/>
        </authorList>
    </citation>
    <scope>NUCLEOTIDE SEQUENCE [LARGE SCALE GENOMIC DNA]</scope>
    <source>
        <strain evidence="2">Araruama</strain>
    </source>
</reference>
<dbReference type="AlphaFoldDB" id="A0A1V1NWQ2"/>
<gene>
    <name evidence="1" type="ORF">OMM_05371</name>
</gene>
<name>A0A1V1NWQ2_9BACT</name>
<evidence type="ECO:0000313" key="1">
    <source>
        <dbReference type="EMBL" id="ETR67010.1"/>
    </source>
</evidence>
<sequence length="226" mass="26988">MIGKLSKLETLDIQKNQLSTLPDELVQLNHLTALIVDRSKLSLSDNLTLFWDIVRLREALKHWKYITRVLHRWLRYAGDIELVSEQQIAAWRSTDRESDQGESRLRRLEQFLPSIKAITDLIAPMSERVCSWETIRRYFSIASRERLNQTTDALKRIEYIARDLRWKWRSIDDDDRRTRRLKARMDSIHFDIGRTDKHFSKEYRFFLGVLDAMSERYSIPDTGEFI</sequence>
<evidence type="ECO:0000313" key="2">
    <source>
        <dbReference type="Proteomes" id="UP000189670"/>
    </source>
</evidence>
<dbReference type="PROSITE" id="PS51450">
    <property type="entry name" value="LRR"/>
    <property type="match status" value="1"/>
</dbReference>
<dbReference type="InterPro" id="IPR032675">
    <property type="entry name" value="LRR_dom_sf"/>
</dbReference>
<organism evidence="1 2">
    <name type="scientific">Candidatus Magnetoglobus multicellularis str. Araruama</name>
    <dbReference type="NCBI Taxonomy" id="890399"/>
    <lineage>
        <taxon>Bacteria</taxon>
        <taxon>Pseudomonadati</taxon>
        <taxon>Thermodesulfobacteriota</taxon>
        <taxon>Desulfobacteria</taxon>
        <taxon>Desulfobacterales</taxon>
        <taxon>Desulfobacteraceae</taxon>
        <taxon>Candidatus Magnetoglobus</taxon>
    </lineage>
</organism>
<dbReference type="EMBL" id="ATBP01001609">
    <property type="protein sequence ID" value="ETR67010.1"/>
    <property type="molecule type" value="Genomic_DNA"/>
</dbReference>
<dbReference type="Gene3D" id="3.80.10.10">
    <property type="entry name" value="Ribonuclease Inhibitor"/>
    <property type="match status" value="1"/>
</dbReference>
<dbReference type="Proteomes" id="UP000189670">
    <property type="component" value="Unassembled WGS sequence"/>
</dbReference>
<comment type="caution">
    <text evidence="1">The sequence shown here is derived from an EMBL/GenBank/DDBJ whole genome shotgun (WGS) entry which is preliminary data.</text>
</comment>
<accession>A0A1V1NWQ2</accession>
<dbReference type="InterPro" id="IPR001611">
    <property type="entry name" value="Leu-rich_rpt"/>
</dbReference>
<dbReference type="SUPFAM" id="SSF52075">
    <property type="entry name" value="Outer arm dynein light chain 1"/>
    <property type="match status" value="1"/>
</dbReference>